<comment type="caution">
    <text evidence="13">The sequence shown here is derived from an EMBL/GenBank/DDBJ whole genome shotgun (WGS) entry which is preliminary data.</text>
</comment>
<gene>
    <name evidence="13" type="ORF">EZE20_23230</name>
</gene>
<sequence>MQQLDFIVMAVFAVFQMVVGLAFSRTGKDSKSFFAAGEAAPWWISGLSLFMSFLSAGTFVVWGSIAYNLGFVAITIQLSMCIGGLVTAWFIAAKWKNTQVMTAAEYIGRRLGVRVQQFFTYLLTIVTLFITGGVLYPVGKLVYVATPFSLETCIIVLGLMVILYTAMGGLWAVLVTDVLQFVILLSAVLILVPLAFDQVEGPGAFVEKVPVDFFQVFNGEYTLEFTLAFVMYHIVYIGGSWAFVQRFTSVRTPQESKKVAFLFAGLYAVSPFLWMLPPMIYRALNPSLSGLESEGAYMLMAQRVLPVGLVGLMLAAMVSATASTANTLLNMLAAVFTNDVYKKLLRPAASDASLVKVGRSMTVVFGLIAIGIALLVPHIGGLVNLVLSIGAISGGSLLLPVVWTLFSKRQNATSILTVALISLAVGLFFKLVSPALFSFSLSRAAEMMVGVGVPALLLAVFEWLIFGKKISDPAYDTFQRWADERQLANEAAAAEVNTGTNTQNTFALRAISISFILTGLSIAGLGINSGENIVLIAGIGSVLVLVGGWIGWSARTTSVAARQSTAVDEKEPFL</sequence>
<keyword evidence="4" id="KW-1003">Cell membrane</keyword>
<evidence type="ECO:0000256" key="8">
    <source>
        <dbReference type="ARBA" id="ARBA00023065"/>
    </source>
</evidence>
<evidence type="ECO:0000256" key="5">
    <source>
        <dbReference type="ARBA" id="ARBA00022692"/>
    </source>
</evidence>
<feature type="transmembrane region" description="Helical" evidence="12">
    <location>
        <begin position="259"/>
        <end position="284"/>
    </location>
</feature>
<organism evidence="13 14">
    <name type="scientific">Arundinibacter roseus</name>
    <dbReference type="NCBI Taxonomy" id="2070510"/>
    <lineage>
        <taxon>Bacteria</taxon>
        <taxon>Pseudomonadati</taxon>
        <taxon>Bacteroidota</taxon>
        <taxon>Cytophagia</taxon>
        <taxon>Cytophagales</taxon>
        <taxon>Spirosomataceae</taxon>
        <taxon>Arundinibacter</taxon>
    </lineage>
</organism>
<name>A0A4R4JVV2_9BACT</name>
<evidence type="ECO:0000313" key="14">
    <source>
        <dbReference type="Proteomes" id="UP000295706"/>
    </source>
</evidence>
<dbReference type="InterPro" id="IPR038377">
    <property type="entry name" value="Na/Glc_symporter_sf"/>
</dbReference>
<keyword evidence="5 12" id="KW-0812">Transmembrane</keyword>
<evidence type="ECO:0000256" key="4">
    <source>
        <dbReference type="ARBA" id="ARBA00022475"/>
    </source>
</evidence>
<feature type="transmembrane region" description="Helical" evidence="12">
    <location>
        <begin position="118"/>
        <end position="136"/>
    </location>
</feature>
<dbReference type="Gene3D" id="1.20.1730.10">
    <property type="entry name" value="Sodium/glucose cotransporter"/>
    <property type="match status" value="1"/>
</dbReference>
<keyword evidence="7" id="KW-0915">Sodium</keyword>
<dbReference type="CDD" id="cd11477">
    <property type="entry name" value="SLC5sbd_u1"/>
    <property type="match status" value="1"/>
</dbReference>
<dbReference type="AlphaFoldDB" id="A0A4R4JVV2"/>
<evidence type="ECO:0000256" key="9">
    <source>
        <dbReference type="ARBA" id="ARBA00023136"/>
    </source>
</evidence>
<protein>
    <submittedName>
        <fullName evidence="13">Sodium transporter</fullName>
    </submittedName>
</protein>
<comment type="subcellular location">
    <subcellularLocation>
        <location evidence="1">Cell membrane</location>
        <topology evidence="1">Multi-pass membrane protein</topology>
    </subcellularLocation>
</comment>
<dbReference type="Pfam" id="PF00474">
    <property type="entry name" value="SSF"/>
    <property type="match status" value="1"/>
</dbReference>
<comment type="similarity">
    <text evidence="2 11">Belongs to the sodium:solute symporter (SSF) (TC 2.A.21) family.</text>
</comment>
<feature type="transmembrane region" description="Helical" evidence="12">
    <location>
        <begin position="171"/>
        <end position="196"/>
    </location>
</feature>
<feature type="transmembrane region" description="Helical" evidence="12">
    <location>
        <begin position="43"/>
        <end position="65"/>
    </location>
</feature>
<reference evidence="13 14" key="1">
    <citation type="submission" date="2019-02" db="EMBL/GenBank/DDBJ databases">
        <title>Arundinibacter roseus gen. nov., sp. nov., a new member of the family Cytophagaceae.</title>
        <authorList>
            <person name="Szuroczki S."/>
            <person name="Khayer B."/>
            <person name="Sproer C."/>
            <person name="Toumi M."/>
            <person name="Szabo A."/>
            <person name="Felfoldi T."/>
            <person name="Schumann P."/>
            <person name="Toth E."/>
        </authorList>
    </citation>
    <scope>NUCLEOTIDE SEQUENCE [LARGE SCALE GENOMIC DNA]</scope>
    <source>
        <strain evidence="13 14">DMA-k-7a</strain>
    </source>
</reference>
<dbReference type="PROSITE" id="PS50283">
    <property type="entry name" value="NA_SOLUT_SYMP_3"/>
    <property type="match status" value="1"/>
</dbReference>
<keyword evidence="3" id="KW-0813">Transport</keyword>
<feature type="transmembrane region" description="Helical" evidence="12">
    <location>
        <begin position="225"/>
        <end position="247"/>
    </location>
</feature>
<evidence type="ECO:0000256" key="11">
    <source>
        <dbReference type="RuleBase" id="RU362091"/>
    </source>
</evidence>
<keyword evidence="10" id="KW-0739">Sodium transport</keyword>
<dbReference type="PANTHER" id="PTHR42985">
    <property type="entry name" value="SODIUM-COUPLED MONOCARBOXYLATE TRANSPORTER"/>
    <property type="match status" value="1"/>
</dbReference>
<feature type="transmembrane region" description="Helical" evidence="12">
    <location>
        <begin position="447"/>
        <end position="466"/>
    </location>
</feature>
<evidence type="ECO:0000256" key="12">
    <source>
        <dbReference type="SAM" id="Phobius"/>
    </source>
</evidence>
<evidence type="ECO:0000256" key="7">
    <source>
        <dbReference type="ARBA" id="ARBA00023053"/>
    </source>
</evidence>
<dbReference type="InterPro" id="IPR051163">
    <property type="entry name" value="Sodium:Solute_Symporter_SSF"/>
</dbReference>
<dbReference type="GO" id="GO:0006814">
    <property type="term" value="P:sodium ion transport"/>
    <property type="evidence" value="ECO:0007669"/>
    <property type="project" value="UniProtKB-KW"/>
</dbReference>
<dbReference type="GO" id="GO:0005886">
    <property type="term" value="C:plasma membrane"/>
    <property type="evidence" value="ECO:0007669"/>
    <property type="project" value="UniProtKB-SubCell"/>
</dbReference>
<feature type="transmembrane region" description="Helical" evidence="12">
    <location>
        <begin position="6"/>
        <end position="23"/>
    </location>
</feature>
<dbReference type="Proteomes" id="UP000295706">
    <property type="component" value="Unassembled WGS sequence"/>
</dbReference>
<keyword evidence="8" id="KW-0406">Ion transport</keyword>
<dbReference type="EMBL" id="SMJU01000024">
    <property type="protein sequence ID" value="TDB58232.1"/>
    <property type="molecule type" value="Genomic_DNA"/>
</dbReference>
<accession>A0A4R4JVV2</accession>
<feature type="transmembrane region" description="Helical" evidence="12">
    <location>
        <begin position="506"/>
        <end position="527"/>
    </location>
</feature>
<feature type="transmembrane region" description="Helical" evidence="12">
    <location>
        <begin position="71"/>
        <end position="92"/>
    </location>
</feature>
<feature type="transmembrane region" description="Helical" evidence="12">
    <location>
        <begin position="533"/>
        <end position="552"/>
    </location>
</feature>
<dbReference type="PANTHER" id="PTHR42985:SF40">
    <property type="entry name" value="LD47995P-RELATED"/>
    <property type="match status" value="1"/>
</dbReference>
<dbReference type="OrthoDB" id="9761931at2"/>
<dbReference type="GO" id="GO:0015293">
    <property type="term" value="F:symporter activity"/>
    <property type="evidence" value="ECO:0007669"/>
    <property type="project" value="TreeGrafter"/>
</dbReference>
<dbReference type="NCBIfam" id="TIGR00813">
    <property type="entry name" value="sss"/>
    <property type="match status" value="1"/>
</dbReference>
<evidence type="ECO:0000256" key="6">
    <source>
        <dbReference type="ARBA" id="ARBA00022989"/>
    </source>
</evidence>
<keyword evidence="14" id="KW-1185">Reference proteome</keyword>
<keyword evidence="6 12" id="KW-1133">Transmembrane helix</keyword>
<evidence type="ECO:0000256" key="1">
    <source>
        <dbReference type="ARBA" id="ARBA00004651"/>
    </source>
</evidence>
<evidence type="ECO:0000256" key="10">
    <source>
        <dbReference type="ARBA" id="ARBA00023201"/>
    </source>
</evidence>
<evidence type="ECO:0000313" key="13">
    <source>
        <dbReference type="EMBL" id="TDB58232.1"/>
    </source>
</evidence>
<feature type="transmembrane region" description="Helical" evidence="12">
    <location>
        <begin position="418"/>
        <end position="441"/>
    </location>
</feature>
<evidence type="ECO:0000256" key="2">
    <source>
        <dbReference type="ARBA" id="ARBA00006434"/>
    </source>
</evidence>
<feature type="transmembrane region" description="Helical" evidence="12">
    <location>
        <begin position="385"/>
        <end position="406"/>
    </location>
</feature>
<feature type="transmembrane region" description="Helical" evidence="12">
    <location>
        <begin position="357"/>
        <end position="379"/>
    </location>
</feature>
<feature type="transmembrane region" description="Helical" evidence="12">
    <location>
        <begin position="142"/>
        <end position="164"/>
    </location>
</feature>
<keyword evidence="9 12" id="KW-0472">Membrane</keyword>
<proteinExistence type="inferred from homology"/>
<dbReference type="InterPro" id="IPR001734">
    <property type="entry name" value="Na/solute_symporter"/>
</dbReference>
<evidence type="ECO:0000256" key="3">
    <source>
        <dbReference type="ARBA" id="ARBA00022448"/>
    </source>
</evidence>
<dbReference type="RefSeq" id="WP_132122288.1">
    <property type="nucleotide sequence ID" value="NZ_SMJU01000024.1"/>
</dbReference>
<feature type="transmembrane region" description="Helical" evidence="12">
    <location>
        <begin position="304"/>
        <end position="336"/>
    </location>
</feature>